<dbReference type="AlphaFoldDB" id="F0S9C8"/>
<reference evidence="1 2" key="1">
    <citation type="journal article" date="2011" name="Stand. Genomic Sci.">
        <title>Complete genome sequence of the gliding, heparinolytic Pedobacter saltans type strain (113).</title>
        <authorList>
            <person name="Liolios K."/>
            <person name="Sikorski J."/>
            <person name="Lu M."/>
            <person name="Nolan M."/>
            <person name="Lapidus A."/>
            <person name="Lucas S."/>
            <person name="Hammon N."/>
            <person name="Deshpande S."/>
            <person name="Cheng J.F."/>
            <person name="Tapia R."/>
            <person name="Han C."/>
            <person name="Goodwin L."/>
            <person name="Pitluck S."/>
            <person name="Huntemann M."/>
            <person name="Ivanova N."/>
            <person name="Pagani I."/>
            <person name="Mavromatis K."/>
            <person name="Ovchinikova G."/>
            <person name="Pati A."/>
            <person name="Chen A."/>
            <person name="Palaniappan K."/>
            <person name="Land M."/>
            <person name="Hauser L."/>
            <person name="Brambilla E.M."/>
            <person name="Kotsyurbenko O."/>
            <person name="Rohde M."/>
            <person name="Tindall B.J."/>
            <person name="Abt B."/>
            <person name="Goker M."/>
            <person name="Detter J.C."/>
            <person name="Woyke T."/>
            <person name="Bristow J."/>
            <person name="Eisen J.A."/>
            <person name="Markowitz V."/>
            <person name="Hugenholtz P."/>
            <person name="Klenk H.P."/>
            <person name="Kyrpides N.C."/>
        </authorList>
    </citation>
    <scope>NUCLEOTIDE SEQUENCE [LARGE SCALE GENOMIC DNA]</scope>
    <source>
        <strain evidence="2">ATCC 51119 / DSM 12145 / JCM 21818 / LMG 10337 / NBRC 100064 / NCIMB 13643</strain>
    </source>
</reference>
<dbReference type="RefSeq" id="WP_013632965.1">
    <property type="nucleotide sequence ID" value="NC_015177.1"/>
</dbReference>
<dbReference type="HOGENOM" id="CLU_1151077_0_0_10"/>
<dbReference type="Proteomes" id="UP000000310">
    <property type="component" value="Chromosome"/>
</dbReference>
<dbReference type="KEGG" id="psn:Pedsa_1925"/>
<evidence type="ECO:0000313" key="2">
    <source>
        <dbReference type="Proteomes" id="UP000000310"/>
    </source>
</evidence>
<protein>
    <recommendedName>
        <fullName evidence="3">Outer membrane protein beta-barrel domain-containing protein</fullName>
    </recommendedName>
</protein>
<keyword evidence="2" id="KW-1185">Reference proteome</keyword>
<name>F0S9C8_PSESL</name>
<dbReference type="OrthoDB" id="769641at2"/>
<organism evidence="1 2">
    <name type="scientific">Pseudopedobacter saltans (strain ATCC 51119 / DSM 12145 / JCM 21818 / CCUG 39354 / LMG 10337 / NBRC 100064 / NCIMB 13643)</name>
    <name type="common">Pedobacter saltans</name>
    <dbReference type="NCBI Taxonomy" id="762903"/>
    <lineage>
        <taxon>Bacteria</taxon>
        <taxon>Pseudomonadati</taxon>
        <taxon>Bacteroidota</taxon>
        <taxon>Sphingobacteriia</taxon>
        <taxon>Sphingobacteriales</taxon>
        <taxon>Sphingobacteriaceae</taxon>
        <taxon>Pseudopedobacter</taxon>
    </lineage>
</organism>
<proteinExistence type="predicted"/>
<reference evidence="2" key="2">
    <citation type="submission" date="2011-02" db="EMBL/GenBank/DDBJ databases">
        <title>The complete genome of Pedobacter saltans DSM 12145.</title>
        <authorList>
            <consortium name="US DOE Joint Genome Institute (JGI-PGF)"/>
            <person name="Lucas S."/>
            <person name="Copeland A."/>
            <person name="Lapidus A."/>
            <person name="Bruce D."/>
            <person name="Goodwin L."/>
            <person name="Pitluck S."/>
            <person name="Kyrpides N."/>
            <person name="Mavromatis K."/>
            <person name="Pagani I."/>
            <person name="Ivanova N."/>
            <person name="Ovchinnikova G."/>
            <person name="Lu M."/>
            <person name="Detter J.C."/>
            <person name="Han C."/>
            <person name="Land M."/>
            <person name="Hauser L."/>
            <person name="Markowitz V."/>
            <person name="Cheng J.-F."/>
            <person name="Hugenholtz P."/>
            <person name="Woyke T."/>
            <person name="Wu D."/>
            <person name="Tindall B."/>
            <person name="Pomrenke H.G."/>
            <person name="Brambilla E."/>
            <person name="Klenk H.-P."/>
            <person name="Eisen J.A."/>
        </authorList>
    </citation>
    <scope>NUCLEOTIDE SEQUENCE [LARGE SCALE GENOMIC DNA]</scope>
    <source>
        <strain evidence="2">ATCC 51119 / DSM 12145 / JCM 21818 / LMG 10337 / NBRC 100064 / NCIMB 13643</strain>
    </source>
</reference>
<evidence type="ECO:0000313" key="1">
    <source>
        <dbReference type="EMBL" id="ADY52478.1"/>
    </source>
</evidence>
<accession>F0S9C8</accession>
<dbReference type="STRING" id="762903.Pedsa_1925"/>
<sequence length="241" mass="27151">MFKLYAVVILTFLFLGLNISHTYSQIVINGPRPINLYNQGGGEFYVSLSYGYNFWKDGKQKKFKGYSSSMSDFSIVNDFVSFDKFDYSSGLFLGFEKGITDRFSLKGHLFYASMLSGLSTRTDLAIPDNKSKFFQMSAYSSLSLTKDRGKILSFQWLIGPEIIYAQKDLIIKEYMETSESEAVDYHYKESVMEVSLVTGLGASIRVMEKLSLFSDGLIGISLPGKGIKVSSHNIGLKYRIN</sequence>
<dbReference type="EMBL" id="CP002545">
    <property type="protein sequence ID" value="ADY52478.1"/>
    <property type="molecule type" value="Genomic_DNA"/>
</dbReference>
<evidence type="ECO:0008006" key="3">
    <source>
        <dbReference type="Google" id="ProtNLM"/>
    </source>
</evidence>
<gene>
    <name evidence="1" type="ordered locus">Pedsa_1925</name>
</gene>